<sequence>MPIVYHCFGGAHSSPIAAAIHLGMLPLDRIPPPEAIRGVPHFDATPSDQWGMLLPMGQDAHGHAVFVMGHGPHARVALQALLDGYRLGGGDPEQLMVVDTLRCVNVWMRLGGYLSRRLGLVRLGRPLVIWGTRRAYPRLASLVRQTVARCGATHAAGRPRP</sequence>
<organism evidence="1 2">
    <name type="scientific">Geochorda subterranea</name>
    <dbReference type="NCBI Taxonomy" id="3109564"/>
    <lineage>
        <taxon>Bacteria</taxon>
        <taxon>Bacillati</taxon>
        <taxon>Bacillota</taxon>
        <taxon>Limnochordia</taxon>
        <taxon>Limnochordales</taxon>
        <taxon>Geochordaceae</taxon>
        <taxon>Geochorda</taxon>
    </lineage>
</organism>
<dbReference type="Pfam" id="PF11385">
    <property type="entry name" value="DUF3189"/>
    <property type="match status" value="1"/>
</dbReference>
<accession>A0ABZ1BJX4</accession>
<evidence type="ECO:0000313" key="2">
    <source>
        <dbReference type="Proteomes" id="UP001333102"/>
    </source>
</evidence>
<proteinExistence type="predicted"/>
<dbReference type="RefSeq" id="WP_324667470.1">
    <property type="nucleotide sequence ID" value="NZ_CP141614.1"/>
</dbReference>
<gene>
    <name evidence="1" type="ORF">VLY81_07095</name>
</gene>
<dbReference type="InterPro" id="IPR021525">
    <property type="entry name" value="DUF3189"/>
</dbReference>
<protein>
    <submittedName>
        <fullName evidence="1">DUF3189 family protein</fullName>
    </submittedName>
</protein>
<reference evidence="2" key="1">
    <citation type="submission" date="2023-12" db="EMBL/GenBank/DDBJ databases">
        <title>Novel isolates from deep terrestrial aquifers shed light on the physiology and ecology of the class Limnochordia.</title>
        <authorList>
            <person name="Karnachuk O.V."/>
            <person name="Lukina A.P."/>
            <person name="Avakyan M.R."/>
            <person name="Kadnikov V."/>
            <person name="Begmatov S."/>
            <person name="Beletsky A.V."/>
            <person name="Mardanov A.V."/>
            <person name="Ravin N.V."/>
        </authorList>
    </citation>
    <scope>NUCLEOTIDE SEQUENCE [LARGE SCALE GENOMIC DNA]</scope>
    <source>
        <strain evidence="2">LN</strain>
    </source>
</reference>
<dbReference type="Proteomes" id="UP001333102">
    <property type="component" value="Chromosome"/>
</dbReference>
<evidence type="ECO:0000313" key="1">
    <source>
        <dbReference type="EMBL" id="WRP13226.1"/>
    </source>
</evidence>
<dbReference type="EMBL" id="CP141614">
    <property type="protein sequence ID" value="WRP13226.1"/>
    <property type="molecule type" value="Genomic_DNA"/>
</dbReference>
<name>A0ABZ1BJX4_9FIRM</name>
<keyword evidence="2" id="KW-1185">Reference proteome</keyword>